<sequence length="381" mass="43918">MTDTSVRSIMRIGNINRYPAYIFLRENSEIFYSEFGNSTDKNKYLSMVQNALTAYKEKSISELEKDVEMNKGSISQLKKLIDARQKIGITNNADLIEQYVSNLTIGDFNKYENVLYILQAGPYVDGTAYKLAYTNRKLIDSLYRNESAQKRIAINRAIISNTMKAAVKDKNVNRAMAAANFERSTWSRDYRAGEKSYNNQMLWYYYTVKDTASYFRTAMYFYDNHYMNISADSIKRIEKKNLDRNLKNSFPEDLGKKIVSKEKMDSLLKLPGMKSATKSVVGVSSPVSNYANELNNAAWNFYQTGTKNLNYLTKAMLWSRRSIELNPIGGYYDTLAHLLYRLGYFEEAIKTQEDAIEKSKLQGMNPVNLQAELKKMKARQI</sequence>
<dbReference type="EMBL" id="BAABAK010000010">
    <property type="protein sequence ID" value="GAA3968739.1"/>
    <property type="molecule type" value="Genomic_DNA"/>
</dbReference>
<gene>
    <name evidence="1" type="ORF">GCM10022246_21860</name>
</gene>
<accession>A0ABP7PR82</accession>
<evidence type="ECO:0000313" key="2">
    <source>
        <dbReference type="Proteomes" id="UP001501081"/>
    </source>
</evidence>
<comment type="caution">
    <text evidence="1">The sequence shown here is derived from an EMBL/GenBank/DDBJ whole genome shotgun (WGS) entry which is preliminary data.</text>
</comment>
<dbReference type="RefSeq" id="WP_344766977.1">
    <property type="nucleotide sequence ID" value="NZ_BAABAK010000010.1"/>
</dbReference>
<dbReference type="Proteomes" id="UP001501081">
    <property type="component" value="Unassembled WGS sequence"/>
</dbReference>
<proteinExistence type="predicted"/>
<evidence type="ECO:0000313" key="1">
    <source>
        <dbReference type="EMBL" id="GAA3968739.1"/>
    </source>
</evidence>
<organism evidence="1 2">
    <name type="scientific">Pedobacter ginsengiterrae</name>
    <dbReference type="NCBI Taxonomy" id="871696"/>
    <lineage>
        <taxon>Bacteria</taxon>
        <taxon>Pseudomonadati</taxon>
        <taxon>Bacteroidota</taxon>
        <taxon>Sphingobacteriia</taxon>
        <taxon>Sphingobacteriales</taxon>
        <taxon>Sphingobacteriaceae</taxon>
        <taxon>Pedobacter</taxon>
    </lineage>
</organism>
<evidence type="ECO:0008006" key="3">
    <source>
        <dbReference type="Google" id="ProtNLM"/>
    </source>
</evidence>
<name>A0ABP7PR82_9SPHI</name>
<protein>
    <recommendedName>
        <fullName evidence="3">Tetratricopeptide repeat protein</fullName>
    </recommendedName>
</protein>
<reference evidence="2" key="1">
    <citation type="journal article" date="2019" name="Int. J. Syst. Evol. Microbiol.">
        <title>The Global Catalogue of Microorganisms (GCM) 10K type strain sequencing project: providing services to taxonomists for standard genome sequencing and annotation.</title>
        <authorList>
            <consortium name="The Broad Institute Genomics Platform"/>
            <consortium name="The Broad Institute Genome Sequencing Center for Infectious Disease"/>
            <person name="Wu L."/>
            <person name="Ma J."/>
        </authorList>
    </citation>
    <scope>NUCLEOTIDE SEQUENCE [LARGE SCALE GENOMIC DNA]</scope>
    <source>
        <strain evidence="2">JCM 17338</strain>
    </source>
</reference>
<keyword evidence="2" id="KW-1185">Reference proteome</keyword>